<reference evidence="2" key="1">
    <citation type="submission" date="2022-11" db="UniProtKB">
        <authorList>
            <consortium name="WormBaseParasite"/>
        </authorList>
    </citation>
    <scope>IDENTIFICATION</scope>
</reference>
<accession>A0AC34QU05</accession>
<sequence length="190" mass="21405">MSAEIALILIRHQRHKDLIINACCPGFVATDLTKHRGYLTIQEGADTPVYLATHEGVPKGEFLYQRKVLAWSWWKLGPLAGENLKANEWVYRGALELQLKPATDEEMEAYFAMLARESETDVPAVKSTDHVQFDTTKNDVWGMGSGVEKVYDKLLPPKPRSSMPSKYANAGSKIPAETKEQMRDKAIRED</sequence>
<name>A0AC34QU05_9BILA</name>
<dbReference type="Proteomes" id="UP000887576">
    <property type="component" value="Unplaced"/>
</dbReference>
<evidence type="ECO:0000313" key="1">
    <source>
        <dbReference type="Proteomes" id="UP000887576"/>
    </source>
</evidence>
<proteinExistence type="predicted"/>
<evidence type="ECO:0000313" key="2">
    <source>
        <dbReference type="WBParaSite" id="JU765_v2.g19358.t1"/>
    </source>
</evidence>
<protein>
    <submittedName>
        <fullName evidence="2">NAD(P)-binding protein</fullName>
    </submittedName>
</protein>
<organism evidence="1 2">
    <name type="scientific">Panagrolaimus sp. JU765</name>
    <dbReference type="NCBI Taxonomy" id="591449"/>
    <lineage>
        <taxon>Eukaryota</taxon>
        <taxon>Metazoa</taxon>
        <taxon>Ecdysozoa</taxon>
        <taxon>Nematoda</taxon>
        <taxon>Chromadorea</taxon>
        <taxon>Rhabditida</taxon>
        <taxon>Tylenchina</taxon>
        <taxon>Panagrolaimomorpha</taxon>
        <taxon>Panagrolaimoidea</taxon>
        <taxon>Panagrolaimidae</taxon>
        <taxon>Panagrolaimus</taxon>
    </lineage>
</organism>
<dbReference type="WBParaSite" id="JU765_v2.g19358.t1">
    <property type="protein sequence ID" value="JU765_v2.g19358.t1"/>
    <property type="gene ID" value="JU765_v2.g19358"/>
</dbReference>